<dbReference type="PANTHER" id="PTHR45669">
    <property type="entry name" value="GLUTAREDOXIN DOMAIN-CONTAINING CYSTEINE-RICH PROTEIN CG12206-RELATED"/>
    <property type="match status" value="1"/>
</dbReference>
<dbReference type="InterPro" id="IPR002109">
    <property type="entry name" value="Glutaredoxin"/>
</dbReference>
<accession>A0AAW2MPM8</accession>
<name>A0AAW2MPM8_9LAMI</name>
<evidence type="ECO:0000259" key="1">
    <source>
        <dbReference type="Pfam" id="PF00462"/>
    </source>
</evidence>
<dbReference type="PANTHER" id="PTHR45669:SF14">
    <property type="entry name" value="EMB|CAB81925.1-RELATED"/>
    <property type="match status" value="1"/>
</dbReference>
<comment type="caution">
    <text evidence="2">The sequence shown here is derived from an EMBL/GenBank/DDBJ whole genome shotgun (WGS) entry which is preliminary data.</text>
</comment>
<dbReference type="Gene3D" id="3.40.30.10">
    <property type="entry name" value="Glutaredoxin"/>
    <property type="match status" value="1"/>
</dbReference>
<dbReference type="Pfam" id="PF23733">
    <property type="entry name" value="GRXCR1-2_C"/>
    <property type="match status" value="1"/>
</dbReference>
<protein>
    <recommendedName>
        <fullName evidence="1">Glutaredoxin domain-containing protein</fullName>
    </recommendedName>
</protein>
<dbReference type="CDD" id="cd03031">
    <property type="entry name" value="GRX_GRX_like"/>
    <property type="match status" value="1"/>
</dbReference>
<feature type="domain" description="Glutaredoxin" evidence="1">
    <location>
        <begin position="227"/>
        <end position="292"/>
    </location>
</feature>
<dbReference type="EMBL" id="JACGWK010000009">
    <property type="protein sequence ID" value="KAL0333570.1"/>
    <property type="molecule type" value="Genomic_DNA"/>
</dbReference>
<dbReference type="PROSITE" id="PS51354">
    <property type="entry name" value="GLUTAREDOXIN_2"/>
    <property type="match status" value="1"/>
</dbReference>
<proteinExistence type="predicted"/>
<evidence type="ECO:0000313" key="2">
    <source>
        <dbReference type="EMBL" id="KAL0333570.1"/>
    </source>
</evidence>
<dbReference type="SUPFAM" id="SSF52833">
    <property type="entry name" value="Thioredoxin-like"/>
    <property type="match status" value="1"/>
</dbReference>
<gene>
    <name evidence="2" type="ORF">Sangu_1513200</name>
</gene>
<organism evidence="2">
    <name type="scientific">Sesamum angustifolium</name>
    <dbReference type="NCBI Taxonomy" id="2727405"/>
    <lineage>
        <taxon>Eukaryota</taxon>
        <taxon>Viridiplantae</taxon>
        <taxon>Streptophyta</taxon>
        <taxon>Embryophyta</taxon>
        <taxon>Tracheophyta</taxon>
        <taxon>Spermatophyta</taxon>
        <taxon>Magnoliopsida</taxon>
        <taxon>eudicotyledons</taxon>
        <taxon>Gunneridae</taxon>
        <taxon>Pentapetalae</taxon>
        <taxon>asterids</taxon>
        <taxon>lamiids</taxon>
        <taxon>Lamiales</taxon>
        <taxon>Pedaliaceae</taxon>
        <taxon>Sesamum</taxon>
    </lineage>
</organism>
<sequence length="372" mass="41420">MNPSRILFLDGNYWLALRGVDVGCSDWVERAFASAYNSPPVHNAELGQATSNGNVKPKLERMKNMKGRILRKLKESIPTPTWRSGLVFQTNTPPQAFQTSNISKQRKNQAETILDVKEKKLALVHNADNEEKLVPSIRLKEECLHVCESKTAEIGAVSDLSLVTPSSARRSLEVETETTSDSIPPPHLNLGAMEDHIDCDRIECKDKLLLIHDFEDRCPPGGKDSLVLYTTSLRGIRKTFEDCNTIRFLLESFRVVYSERDVSMHLEYRDELWRILGGRVVPPRLFIKGRYIGGADEVVGLHENGMLQGLLQGIPLSPSNCPCRGCAGMRFVLCTSCNGSRKVMAEGENRGGMSIRCPDCNENGLVKCSVCS</sequence>
<dbReference type="AlphaFoldDB" id="A0AAW2MPM8"/>
<dbReference type="Pfam" id="PF00462">
    <property type="entry name" value="Glutaredoxin"/>
    <property type="match status" value="1"/>
</dbReference>
<dbReference type="InterPro" id="IPR036249">
    <property type="entry name" value="Thioredoxin-like_sf"/>
</dbReference>
<reference evidence="2" key="1">
    <citation type="submission" date="2020-06" db="EMBL/GenBank/DDBJ databases">
        <authorList>
            <person name="Li T."/>
            <person name="Hu X."/>
            <person name="Zhang T."/>
            <person name="Song X."/>
            <person name="Zhang H."/>
            <person name="Dai N."/>
            <person name="Sheng W."/>
            <person name="Hou X."/>
            <person name="Wei L."/>
        </authorList>
    </citation>
    <scope>NUCLEOTIDE SEQUENCE</scope>
    <source>
        <strain evidence="2">G01</strain>
        <tissue evidence="2">Leaf</tissue>
    </source>
</reference>
<reference evidence="2" key="2">
    <citation type="journal article" date="2024" name="Plant">
        <title>Genomic evolution and insights into agronomic trait innovations of Sesamum species.</title>
        <authorList>
            <person name="Miao H."/>
            <person name="Wang L."/>
            <person name="Qu L."/>
            <person name="Liu H."/>
            <person name="Sun Y."/>
            <person name="Le M."/>
            <person name="Wang Q."/>
            <person name="Wei S."/>
            <person name="Zheng Y."/>
            <person name="Lin W."/>
            <person name="Duan Y."/>
            <person name="Cao H."/>
            <person name="Xiong S."/>
            <person name="Wang X."/>
            <person name="Wei L."/>
            <person name="Li C."/>
            <person name="Ma Q."/>
            <person name="Ju M."/>
            <person name="Zhao R."/>
            <person name="Li G."/>
            <person name="Mu C."/>
            <person name="Tian Q."/>
            <person name="Mei H."/>
            <person name="Zhang T."/>
            <person name="Gao T."/>
            <person name="Zhang H."/>
        </authorList>
    </citation>
    <scope>NUCLEOTIDE SEQUENCE</scope>
    <source>
        <strain evidence="2">G01</strain>
    </source>
</reference>